<comment type="caution">
    <text evidence="2">The sequence shown here is derived from an EMBL/GenBank/DDBJ whole genome shotgun (WGS) entry which is preliminary data.</text>
</comment>
<gene>
    <name evidence="2" type="ORF">B296_00038363</name>
</gene>
<feature type="region of interest" description="Disordered" evidence="1">
    <location>
        <begin position="18"/>
        <end position="85"/>
    </location>
</feature>
<organism evidence="2 3">
    <name type="scientific">Ensete ventricosum</name>
    <name type="common">Abyssinian banana</name>
    <name type="synonym">Musa ensete</name>
    <dbReference type="NCBI Taxonomy" id="4639"/>
    <lineage>
        <taxon>Eukaryota</taxon>
        <taxon>Viridiplantae</taxon>
        <taxon>Streptophyta</taxon>
        <taxon>Embryophyta</taxon>
        <taxon>Tracheophyta</taxon>
        <taxon>Spermatophyta</taxon>
        <taxon>Magnoliopsida</taxon>
        <taxon>Liliopsida</taxon>
        <taxon>Zingiberales</taxon>
        <taxon>Musaceae</taxon>
        <taxon>Ensete</taxon>
    </lineage>
</organism>
<sequence>MAYVVVDGSDAVKKSIAFGRAADPIVPQPPQRRRRRAKKEEEGPSRKPQSGATNRERRRRPGGVVEVADGRWRTVNSTHADENAKEWNGLDGRSFVRVAGADGVRTGSIRHFVSAYMAVYTMMHPRPKLSLSSDGPRQYAFLKP</sequence>
<evidence type="ECO:0000256" key="1">
    <source>
        <dbReference type="SAM" id="MobiDB-lite"/>
    </source>
</evidence>
<proteinExistence type="predicted"/>
<dbReference type="Proteomes" id="UP000287651">
    <property type="component" value="Unassembled WGS sequence"/>
</dbReference>
<evidence type="ECO:0000313" key="3">
    <source>
        <dbReference type="Proteomes" id="UP000287651"/>
    </source>
</evidence>
<evidence type="ECO:0000313" key="2">
    <source>
        <dbReference type="EMBL" id="RRT63620.1"/>
    </source>
</evidence>
<dbReference type="EMBL" id="AMZH03006523">
    <property type="protein sequence ID" value="RRT63620.1"/>
    <property type="molecule type" value="Genomic_DNA"/>
</dbReference>
<dbReference type="AlphaFoldDB" id="A0A426ZI20"/>
<name>A0A426ZI20_ENSVE</name>
<accession>A0A426ZI20</accession>
<reference evidence="2 3" key="1">
    <citation type="journal article" date="2014" name="Agronomy (Basel)">
        <title>A Draft Genome Sequence for Ensete ventricosum, the Drought-Tolerant Tree Against Hunger.</title>
        <authorList>
            <person name="Harrison J."/>
            <person name="Moore K.A."/>
            <person name="Paszkiewicz K."/>
            <person name="Jones T."/>
            <person name="Grant M."/>
            <person name="Ambacheew D."/>
            <person name="Muzemil S."/>
            <person name="Studholme D.J."/>
        </authorList>
    </citation>
    <scope>NUCLEOTIDE SEQUENCE [LARGE SCALE GENOMIC DNA]</scope>
</reference>
<protein>
    <submittedName>
        <fullName evidence="2">Uncharacterized protein</fullName>
    </submittedName>
</protein>